<protein>
    <submittedName>
        <fullName evidence="8">Winged helix-turn-helix domain-containing protein</fullName>
    </submittedName>
</protein>
<dbReference type="PRINTS" id="PR00364">
    <property type="entry name" value="DISEASERSIST"/>
</dbReference>
<dbReference type="SUPFAM" id="SSF48452">
    <property type="entry name" value="TPR-like"/>
    <property type="match status" value="1"/>
</dbReference>
<dbReference type="Pfam" id="PF00486">
    <property type="entry name" value="Trans_reg_C"/>
    <property type="match status" value="1"/>
</dbReference>
<dbReference type="CDD" id="cd15831">
    <property type="entry name" value="BTAD"/>
    <property type="match status" value="1"/>
</dbReference>
<evidence type="ECO:0000256" key="6">
    <source>
        <dbReference type="SAM" id="MobiDB-lite"/>
    </source>
</evidence>
<dbReference type="Gene3D" id="1.10.10.10">
    <property type="entry name" value="Winged helix-like DNA-binding domain superfamily/Winged helix DNA-binding domain"/>
    <property type="match status" value="1"/>
</dbReference>
<dbReference type="InterPro" id="IPR016032">
    <property type="entry name" value="Sig_transdc_resp-reg_C-effctor"/>
</dbReference>
<name>A0AA46YL48_9ACTN</name>
<dbReference type="PANTHER" id="PTHR35807">
    <property type="entry name" value="TRANSCRIPTIONAL REGULATOR REDD-RELATED"/>
    <property type="match status" value="1"/>
</dbReference>
<dbReference type="Pfam" id="PF03704">
    <property type="entry name" value="BTAD"/>
    <property type="match status" value="1"/>
</dbReference>
<dbReference type="RefSeq" id="WP_271633242.1">
    <property type="nucleotide sequence ID" value="NZ_CP094970.1"/>
</dbReference>
<feature type="domain" description="OmpR/PhoB-type" evidence="7">
    <location>
        <begin position="1"/>
        <end position="92"/>
    </location>
</feature>
<dbReference type="Proteomes" id="UP001164390">
    <property type="component" value="Chromosome"/>
</dbReference>
<dbReference type="PANTHER" id="PTHR35807:SF1">
    <property type="entry name" value="TRANSCRIPTIONAL REGULATOR REDD"/>
    <property type="match status" value="1"/>
</dbReference>
<dbReference type="SUPFAM" id="SSF46894">
    <property type="entry name" value="C-terminal effector domain of the bipartite response regulators"/>
    <property type="match status" value="1"/>
</dbReference>
<dbReference type="InterPro" id="IPR001867">
    <property type="entry name" value="OmpR/PhoB-type_DNA-bd"/>
</dbReference>
<dbReference type="GO" id="GO:0000160">
    <property type="term" value="P:phosphorelay signal transduction system"/>
    <property type="evidence" value="ECO:0007669"/>
    <property type="project" value="InterPro"/>
</dbReference>
<sequence>MADVGIRLSGTIEVLRDGEPVAIPGRRVRALLVMLALSAGRSVPVDTLSRGVWGDDPPERVRGSLQTYVGRLRRVVGAERVATEETGYRLDIPADAVDLLQFERLVTESSEADDPDTESARLDQALALWHGDPFGGAPSEWIEQQLVPELTERHLQAVERRIDLDLSDGNATAHLPMLRNLIERHPLRETLWMRLLTALDDAGRTAEALERYEDLRTRLADELGVDPSPELQRVHQQLLTKEPPRIEDSAATPTTATPRQLPPAIGGFTGRSDQLIALDSAATDSSLVALHGPGGVGKTALAVQWASRNHGHFPDGQLFVDLRGYGPGEPVDPLDALDALLRGMGVPGNRIPADTESRSALLRTELSNRQALLLLDNAREASQVRPLLAGGSTTTLVTSRSQLRGLVSRDGAQRIAVDPMPTDDAVVLLADRFGIRADSSTTELAELAELADLCGHLPVALTVAAERAGRDGHHRIAEVNERLRNEHERLGTLTGWADDPSHRRTRGLLLVVRGVGRRHRPDVPDPRSAPALANRHRSRRRPCRRRRPHRRATPRPPHRPAPPARDLAGLVRGARPVARLRRRARCRQTR</sequence>
<dbReference type="InterPro" id="IPR036388">
    <property type="entry name" value="WH-like_DNA-bd_sf"/>
</dbReference>
<evidence type="ECO:0000256" key="5">
    <source>
        <dbReference type="PROSITE-ProRule" id="PRU01091"/>
    </source>
</evidence>
<feature type="region of interest" description="Disordered" evidence="6">
    <location>
        <begin position="518"/>
        <end position="567"/>
    </location>
</feature>
<evidence type="ECO:0000259" key="7">
    <source>
        <dbReference type="PROSITE" id="PS51755"/>
    </source>
</evidence>
<dbReference type="InterPro" id="IPR005158">
    <property type="entry name" value="BTAD"/>
</dbReference>
<dbReference type="PROSITE" id="PS51755">
    <property type="entry name" value="OMPR_PHOB"/>
    <property type="match status" value="1"/>
</dbReference>
<dbReference type="GO" id="GO:0003677">
    <property type="term" value="F:DNA binding"/>
    <property type="evidence" value="ECO:0007669"/>
    <property type="project" value="UniProtKB-UniRule"/>
</dbReference>
<dbReference type="EMBL" id="CP094970">
    <property type="protein sequence ID" value="UYM04513.1"/>
    <property type="molecule type" value="Genomic_DNA"/>
</dbReference>
<reference evidence="8" key="1">
    <citation type="submission" date="2022-01" db="EMBL/GenBank/DDBJ databases">
        <title>Nocardioidaceae gen. sp. A5X3R13.</title>
        <authorList>
            <person name="Lopez Marin M.A."/>
            <person name="Uhlik O."/>
        </authorList>
    </citation>
    <scope>NUCLEOTIDE SEQUENCE</scope>
    <source>
        <strain evidence="8">A5X3R13</strain>
    </source>
</reference>
<dbReference type="InterPro" id="IPR051677">
    <property type="entry name" value="AfsR-DnrI-RedD_regulator"/>
</dbReference>
<evidence type="ECO:0000256" key="4">
    <source>
        <dbReference type="ARBA" id="ARBA00023163"/>
    </source>
</evidence>
<feature type="DNA-binding region" description="OmpR/PhoB-type" evidence="5">
    <location>
        <begin position="1"/>
        <end position="92"/>
    </location>
</feature>
<evidence type="ECO:0000313" key="9">
    <source>
        <dbReference type="Proteomes" id="UP001164390"/>
    </source>
</evidence>
<organism evidence="8 9">
    <name type="scientific">Solicola gregarius</name>
    <dbReference type="NCBI Taxonomy" id="2908642"/>
    <lineage>
        <taxon>Bacteria</taxon>
        <taxon>Bacillati</taxon>
        <taxon>Actinomycetota</taxon>
        <taxon>Actinomycetes</taxon>
        <taxon>Propionibacteriales</taxon>
        <taxon>Nocardioidaceae</taxon>
        <taxon>Solicola</taxon>
    </lineage>
</organism>
<dbReference type="SMART" id="SM01043">
    <property type="entry name" value="BTAD"/>
    <property type="match status" value="1"/>
</dbReference>
<dbReference type="AlphaFoldDB" id="A0AA46YL48"/>
<feature type="region of interest" description="Disordered" evidence="6">
    <location>
        <begin position="242"/>
        <end position="265"/>
    </location>
</feature>
<evidence type="ECO:0000313" key="8">
    <source>
        <dbReference type="EMBL" id="UYM04513.1"/>
    </source>
</evidence>
<feature type="compositionally biased region" description="Basic residues" evidence="6">
    <location>
        <begin position="534"/>
        <end position="558"/>
    </location>
</feature>
<dbReference type="Gene3D" id="1.25.40.10">
    <property type="entry name" value="Tetratricopeptide repeat domain"/>
    <property type="match status" value="1"/>
</dbReference>
<evidence type="ECO:0000256" key="2">
    <source>
        <dbReference type="ARBA" id="ARBA00023015"/>
    </source>
</evidence>
<dbReference type="KEGG" id="sgrg:L0C25_18550"/>
<comment type="similarity">
    <text evidence="1">Belongs to the AfsR/DnrI/RedD regulatory family.</text>
</comment>
<dbReference type="Gene3D" id="3.40.50.300">
    <property type="entry name" value="P-loop containing nucleotide triphosphate hydrolases"/>
    <property type="match status" value="1"/>
</dbReference>
<dbReference type="InterPro" id="IPR027417">
    <property type="entry name" value="P-loop_NTPase"/>
</dbReference>
<dbReference type="SMART" id="SM00862">
    <property type="entry name" value="Trans_reg_C"/>
    <property type="match status" value="1"/>
</dbReference>
<evidence type="ECO:0000256" key="1">
    <source>
        <dbReference type="ARBA" id="ARBA00005820"/>
    </source>
</evidence>
<dbReference type="InterPro" id="IPR011990">
    <property type="entry name" value="TPR-like_helical_dom_sf"/>
</dbReference>
<keyword evidence="2" id="KW-0805">Transcription regulation</keyword>
<proteinExistence type="inferred from homology"/>
<keyword evidence="9" id="KW-1185">Reference proteome</keyword>
<dbReference type="GO" id="GO:0043531">
    <property type="term" value="F:ADP binding"/>
    <property type="evidence" value="ECO:0007669"/>
    <property type="project" value="InterPro"/>
</dbReference>
<dbReference type="SUPFAM" id="SSF52540">
    <property type="entry name" value="P-loop containing nucleoside triphosphate hydrolases"/>
    <property type="match status" value="1"/>
</dbReference>
<keyword evidence="4" id="KW-0804">Transcription</keyword>
<accession>A0AA46YL48</accession>
<gene>
    <name evidence="8" type="ORF">L0C25_18550</name>
</gene>
<evidence type="ECO:0000256" key="3">
    <source>
        <dbReference type="ARBA" id="ARBA00023125"/>
    </source>
</evidence>
<keyword evidence="3 5" id="KW-0238">DNA-binding</keyword>
<dbReference type="GO" id="GO:0006355">
    <property type="term" value="P:regulation of DNA-templated transcription"/>
    <property type="evidence" value="ECO:0007669"/>
    <property type="project" value="InterPro"/>
</dbReference>